<dbReference type="AlphaFoldDB" id="A0A1X7DYD3"/>
<sequence>MNVGSQITEKIIELYPEINKYNIKITAKFNDEDDGWIVTLSKGEQTLQTHIENAEALQCIEGEKCMYFGNQLMGFIDAYCTGSDACNV</sequence>
<dbReference type="STRING" id="1519643.SAMN06295933_2358"/>
<dbReference type="EMBL" id="FWZU01000004">
    <property type="protein sequence ID" value="SMF23936.1"/>
    <property type="molecule type" value="Genomic_DNA"/>
</dbReference>
<dbReference type="OrthoDB" id="5432324at2"/>
<name>A0A1X7DYD3_9BACT</name>
<dbReference type="RefSeq" id="WP_085102443.1">
    <property type="nucleotide sequence ID" value="NZ_FWZU01000004.1"/>
</dbReference>
<protein>
    <submittedName>
        <fullName evidence="1">Uncharacterized protein</fullName>
    </submittedName>
</protein>
<accession>A0A1X7DYD3</accession>
<keyword evidence="2" id="KW-1185">Reference proteome</keyword>
<evidence type="ECO:0000313" key="1">
    <source>
        <dbReference type="EMBL" id="SMF23936.1"/>
    </source>
</evidence>
<reference evidence="2" key="1">
    <citation type="submission" date="2017-04" db="EMBL/GenBank/DDBJ databases">
        <authorList>
            <person name="Varghese N."/>
            <person name="Submissions S."/>
        </authorList>
    </citation>
    <scope>NUCLEOTIDE SEQUENCE [LARGE SCALE GENOMIC DNA]</scope>
    <source>
        <strain evidence="2">K3S</strain>
    </source>
</reference>
<dbReference type="Proteomes" id="UP000192906">
    <property type="component" value="Unassembled WGS sequence"/>
</dbReference>
<proteinExistence type="predicted"/>
<evidence type="ECO:0000313" key="2">
    <source>
        <dbReference type="Proteomes" id="UP000192906"/>
    </source>
</evidence>
<gene>
    <name evidence="1" type="ORF">SAMN06295933_2358</name>
</gene>
<organism evidence="1 2">
    <name type="scientific">Desulfovibrio gilichinskyi</name>
    <dbReference type="NCBI Taxonomy" id="1519643"/>
    <lineage>
        <taxon>Bacteria</taxon>
        <taxon>Pseudomonadati</taxon>
        <taxon>Thermodesulfobacteriota</taxon>
        <taxon>Desulfovibrionia</taxon>
        <taxon>Desulfovibrionales</taxon>
        <taxon>Desulfovibrionaceae</taxon>
        <taxon>Desulfovibrio</taxon>
    </lineage>
</organism>